<dbReference type="SUPFAM" id="SSF144232">
    <property type="entry name" value="HIT/MYND zinc finger-like"/>
    <property type="match status" value="1"/>
</dbReference>
<evidence type="ECO:0000313" key="8">
    <source>
        <dbReference type="EMBL" id="EJK75915.1"/>
    </source>
</evidence>
<keyword evidence="9" id="KW-1185">Reference proteome</keyword>
<dbReference type="Gene3D" id="1.25.40.10">
    <property type="entry name" value="Tetratricopeptide repeat domain"/>
    <property type="match status" value="1"/>
</dbReference>
<dbReference type="EMBL" id="AGNL01002654">
    <property type="protein sequence ID" value="EJK75915.1"/>
    <property type="molecule type" value="Genomic_DNA"/>
</dbReference>
<dbReference type="PANTHER" id="PTHR11102:SF147">
    <property type="entry name" value="SEL1L ADAPTOR SUBUNIT OF ERAD E3 UBIQUITIN LIGASE"/>
    <property type="match status" value="1"/>
</dbReference>
<dbReference type="PROSITE" id="PS50865">
    <property type="entry name" value="ZF_MYND_2"/>
    <property type="match status" value="1"/>
</dbReference>
<dbReference type="SUPFAM" id="SSF81901">
    <property type="entry name" value="HCP-like"/>
    <property type="match status" value="1"/>
</dbReference>
<dbReference type="PROSITE" id="PS01360">
    <property type="entry name" value="ZF_MYND_1"/>
    <property type="match status" value="1"/>
</dbReference>
<evidence type="ECO:0000256" key="2">
    <source>
        <dbReference type="ARBA" id="ARBA00022771"/>
    </source>
</evidence>
<dbReference type="Gene3D" id="6.10.140.2220">
    <property type="match status" value="1"/>
</dbReference>
<dbReference type="GO" id="GO:0008270">
    <property type="term" value="F:zinc ion binding"/>
    <property type="evidence" value="ECO:0007669"/>
    <property type="project" value="UniProtKB-KW"/>
</dbReference>
<name>K0TES5_THAOC</name>
<evidence type="ECO:0000256" key="3">
    <source>
        <dbReference type="ARBA" id="ARBA00022833"/>
    </source>
</evidence>
<dbReference type="GO" id="GO:0005789">
    <property type="term" value="C:endoplasmic reticulum membrane"/>
    <property type="evidence" value="ECO:0007669"/>
    <property type="project" value="TreeGrafter"/>
</dbReference>
<protein>
    <recommendedName>
        <fullName evidence="7">MYND-type domain-containing protein</fullName>
    </recommendedName>
</protein>
<accession>K0TES5</accession>
<comment type="similarity">
    <text evidence="4">Belongs to the sel-1 family.</text>
</comment>
<organism evidence="8 9">
    <name type="scientific">Thalassiosira oceanica</name>
    <name type="common">Marine diatom</name>
    <dbReference type="NCBI Taxonomy" id="159749"/>
    <lineage>
        <taxon>Eukaryota</taxon>
        <taxon>Sar</taxon>
        <taxon>Stramenopiles</taxon>
        <taxon>Ochrophyta</taxon>
        <taxon>Bacillariophyta</taxon>
        <taxon>Coscinodiscophyceae</taxon>
        <taxon>Thalassiosirophycidae</taxon>
        <taxon>Thalassiosirales</taxon>
        <taxon>Thalassiosiraceae</taxon>
        <taxon>Thalassiosira</taxon>
    </lineage>
</organism>
<dbReference type="AlphaFoldDB" id="K0TES5"/>
<dbReference type="Pfam" id="PF01753">
    <property type="entry name" value="zf-MYND"/>
    <property type="match status" value="1"/>
</dbReference>
<dbReference type="GO" id="GO:0036503">
    <property type="term" value="P:ERAD pathway"/>
    <property type="evidence" value="ECO:0007669"/>
    <property type="project" value="TreeGrafter"/>
</dbReference>
<dbReference type="InterPro" id="IPR050767">
    <property type="entry name" value="Sel1_AlgK"/>
</dbReference>
<dbReference type="SMART" id="SM00671">
    <property type="entry name" value="SEL1"/>
    <property type="match status" value="2"/>
</dbReference>
<sequence length="699" mass="77199">MSVSYSHLIHQRRLRDERAASATNELHRAILDDPSPTHHGGKCRSAIQNCRHGPVTLVGYALAARSVGMTLCQGHLEGIGATIAAAPSWEPMKGKKRHRSRRSSSGGGKGKTPDHSPNVSFARTYKSRKYPSERTKAATVALDYKESSLSKSTMHGRRKRARDKQARLDKTWKVLTPERNVGLLNPRKRQRGEQDLQAGPVEAPKGEYVFFDGSPEKSQSTFPLHARPGNIVRSVHELRVYSEKDGVTYTGCDTEYPDFLMCPQHICLEMLDLDSFPRLPEHAKLVIDAQGKSTDRHCLIVSDSPDDSLYAGGIGCVVPLGRAGVMQYSRHFKKVPIATYNTFVRLAARMEKIALAHLPSKVVQYISAAKDVAQFKTMKGVGLDSDEEPYFFASIACGINLVLSSHIDNDFFYCVVVALNPDYTPQNKDKVLVYFTFPTLGSRGKAVAMKHGQILIFQREAPDEIICLWVWTGNRVKMSHTSCVPVPAVGGSGDVCANCGKHGSSNVKLRNCAACYLVMYCGVDCQRAHRNQHKKACKERAAELEDEQLFSQGLERREGDCCSICTLPVALPVDSNSVINACCMKRICHGCDFAAQKRGLGDCPFCRTPLPNNDADELAMVQARVAKKDPAAIFFLGQQYFLGKRGLQQDARKAVELYTEAAKLGSVDALPHLGYAYLRGEGVKRDDVQAMKFFQKGAI</sequence>
<dbReference type="Proteomes" id="UP000266841">
    <property type="component" value="Unassembled WGS sequence"/>
</dbReference>
<dbReference type="InterPro" id="IPR002893">
    <property type="entry name" value="Znf_MYND"/>
</dbReference>
<keyword evidence="1" id="KW-0479">Metal-binding</keyword>
<dbReference type="Pfam" id="PF08238">
    <property type="entry name" value="Sel1"/>
    <property type="match status" value="2"/>
</dbReference>
<proteinExistence type="inferred from homology"/>
<feature type="region of interest" description="Disordered" evidence="6">
    <location>
        <begin position="89"/>
        <end position="133"/>
    </location>
</feature>
<evidence type="ECO:0000313" key="9">
    <source>
        <dbReference type="Proteomes" id="UP000266841"/>
    </source>
</evidence>
<keyword evidence="2 5" id="KW-0863">Zinc-finger</keyword>
<evidence type="ECO:0000259" key="7">
    <source>
        <dbReference type="PROSITE" id="PS50865"/>
    </source>
</evidence>
<dbReference type="InterPro" id="IPR006597">
    <property type="entry name" value="Sel1-like"/>
</dbReference>
<dbReference type="InterPro" id="IPR011990">
    <property type="entry name" value="TPR-like_helical_dom_sf"/>
</dbReference>
<gene>
    <name evidence="8" type="ORF">THAOC_02348</name>
</gene>
<reference evidence="8 9" key="1">
    <citation type="journal article" date="2012" name="Genome Biol.">
        <title>Genome and low-iron response of an oceanic diatom adapted to chronic iron limitation.</title>
        <authorList>
            <person name="Lommer M."/>
            <person name="Specht M."/>
            <person name="Roy A.S."/>
            <person name="Kraemer L."/>
            <person name="Andreson R."/>
            <person name="Gutowska M.A."/>
            <person name="Wolf J."/>
            <person name="Bergner S.V."/>
            <person name="Schilhabel M.B."/>
            <person name="Klostermeier U.C."/>
            <person name="Beiko R.G."/>
            <person name="Rosenstiel P."/>
            <person name="Hippler M."/>
            <person name="Laroche J."/>
        </authorList>
    </citation>
    <scope>NUCLEOTIDE SEQUENCE [LARGE SCALE GENOMIC DNA]</scope>
    <source>
        <strain evidence="8 9">CCMP1005</strain>
    </source>
</reference>
<evidence type="ECO:0000256" key="1">
    <source>
        <dbReference type="ARBA" id="ARBA00022723"/>
    </source>
</evidence>
<evidence type="ECO:0000256" key="5">
    <source>
        <dbReference type="PROSITE-ProRule" id="PRU00134"/>
    </source>
</evidence>
<dbReference type="PANTHER" id="PTHR11102">
    <property type="entry name" value="SEL-1-LIKE PROTEIN"/>
    <property type="match status" value="1"/>
</dbReference>
<comment type="caution">
    <text evidence="8">The sequence shown here is derived from an EMBL/GenBank/DDBJ whole genome shotgun (WGS) entry which is preliminary data.</text>
</comment>
<keyword evidence="3" id="KW-0862">Zinc</keyword>
<feature type="domain" description="MYND-type" evidence="7">
    <location>
        <begin position="496"/>
        <end position="537"/>
    </location>
</feature>
<evidence type="ECO:0000256" key="6">
    <source>
        <dbReference type="SAM" id="MobiDB-lite"/>
    </source>
</evidence>
<dbReference type="OrthoDB" id="5952526at2759"/>
<feature type="non-terminal residue" evidence="8">
    <location>
        <position position="699"/>
    </location>
</feature>
<evidence type="ECO:0000256" key="4">
    <source>
        <dbReference type="ARBA" id="ARBA00038101"/>
    </source>
</evidence>